<evidence type="ECO:0000313" key="2">
    <source>
        <dbReference type="Proteomes" id="UP000001683"/>
    </source>
</evidence>
<sequence length="126" mass="13802">MTERCRGKECKIKFDLIITIVNKGRSRLVVEAAKNAGAEGGTVLGGRGTGVREKAKLLGITIEPEKEIILTLVPREDAEDILDAIIKEAELNKPGKGISFILEVKRVAGITHLLDDELRDKLEDNL</sequence>
<dbReference type="RefSeq" id="WP_012446829.1">
    <property type="nucleotide sequence ID" value="NC_010718.1"/>
</dbReference>
<dbReference type="GO" id="GO:0030234">
    <property type="term" value="F:enzyme regulator activity"/>
    <property type="evidence" value="ECO:0007669"/>
    <property type="project" value="InterPro"/>
</dbReference>
<dbReference type="Proteomes" id="UP000001683">
    <property type="component" value="Chromosome"/>
</dbReference>
<reference evidence="1 2" key="1">
    <citation type="submission" date="2008-04" db="EMBL/GenBank/DDBJ databases">
        <title>Complete sequence of chromosome of Natranaerobius thermophilus JW/NM-WN-LF.</title>
        <authorList>
            <consortium name="US DOE Joint Genome Institute"/>
            <person name="Copeland A."/>
            <person name="Lucas S."/>
            <person name="Lapidus A."/>
            <person name="Glavina del Rio T."/>
            <person name="Dalin E."/>
            <person name="Tice H."/>
            <person name="Bruce D."/>
            <person name="Goodwin L."/>
            <person name="Pitluck S."/>
            <person name="Chertkov O."/>
            <person name="Brettin T."/>
            <person name="Detter J.C."/>
            <person name="Han C."/>
            <person name="Kuske C.R."/>
            <person name="Schmutz J."/>
            <person name="Larimer F."/>
            <person name="Land M."/>
            <person name="Hauser L."/>
            <person name="Kyrpides N."/>
            <person name="Lykidis A."/>
            <person name="Mesbah N.M."/>
            <person name="Wiegel J."/>
        </authorList>
    </citation>
    <scope>NUCLEOTIDE SEQUENCE [LARGE SCALE GENOMIC DNA]</scope>
    <source>
        <strain evidence="2">ATCC BAA-1301 / DSM 18059 / JW/NM-WN-LF</strain>
    </source>
</reference>
<dbReference type="OrthoDB" id="9803021at2"/>
<proteinExistence type="predicted"/>
<dbReference type="AlphaFoldDB" id="B2A5A7"/>
<dbReference type="EMBL" id="CP001034">
    <property type="protein sequence ID" value="ACB83941.1"/>
    <property type="molecule type" value="Genomic_DNA"/>
</dbReference>
<dbReference type="KEGG" id="nth:Nther_0344"/>
<reference evidence="1 2" key="2">
    <citation type="journal article" date="2011" name="J. Bacteriol.">
        <title>Complete genome sequence of the anaerobic, halophilic alkalithermophile Natranaerobius thermophilus JW/NM-WN-LF.</title>
        <authorList>
            <person name="Zhao B."/>
            <person name="Mesbah N.M."/>
            <person name="Dalin E."/>
            <person name="Goodwin L."/>
            <person name="Nolan M."/>
            <person name="Pitluck S."/>
            <person name="Chertkov O."/>
            <person name="Brettin T.S."/>
            <person name="Han J."/>
            <person name="Larimer F.W."/>
            <person name="Land M.L."/>
            <person name="Hauser L."/>
            <person name="Kyrpides N."/>
            <person name="Wiegel J."/>
        </authorList>
    </citation>
    <scope>NUCLEOTIDE SEQUENCE [LARGE SCALE GENOMIC DNA]</scope>
    <source>
        <strain evidence="2">ATCC BAA-1301 / DSM 18059 / JW/NM-WN-LF</strain>
    </source>
</reference>
<protein>
    <submittedName>
        <fullName evidence="1">Nitrogen regulatory protein P-II</fullName>
    </submittedName>
</protein>
<name>B2A5A7_NATTJ</name>
<accession>B2A5A7</accession>
<dbReference type="eggNOG" id="COG0347">
    <property type="taxonomic scope" value="Bacteria"/>
</dbReference>
<dbReference type="SUPFAM" id="SSF54913">
    <property type="entry name" value="GlnB-like"/>
    <property type="match status" value="1"/>
</dbReference>
<dbReference type="PROSITE" id="PS51343">
    <property type="entry name" value="PII_GLNB_DOM"/>
    <property type="match status" value="1"/>
</dbReference>
<keyword evidence="2" id="KW-1185">Reference proteome</keyword>
<dbReference type="InterPro" id="IPR002187">
    <property type="entry name" value="N-reg_PII"/>
</dbReference>
<organism evidence="1 2">
    <name type="scientific">Natranaerobius thermophilus (strain ATCC BAA-1301 / DSM 18059 / JW/NM-WN-LF)</name>
    <dbReference type="NCBI Taxonomy" id="457570"/>
    <lineage>
        <taxon>Bacteria</taxon>
        <taxon>Bacillati</taxon>
        <taxon>Bacillota</taxon>
        <taxon>Clostridia</taxon>
        <taxon>Natranaerobiales</taxon>
        <taxon>Natranaerobiaceae</taxon>
        <taxon>Natranaerobius</taxon>
    </lineage>
</organism>
<dbReference type="Gene3D" id="3.30.70.120">
    <property type="match status" value="1"/>
</dbReference>
<evidence type="ECO:0000313" key="1">
    <source>
        <dbReference type="EMBL" id="ACB83941.1"/>
    </source>
</evidence>
<dbReference type="STRING" id="457570.Nther_0344"/>
<dbReference type="InParanoid" id="B2A5A7"/>
<dbReference type="SMART" id="SM00938">
    <property type="entry name" value="P-II"/>
    <property type="match status" value="1"/>
</dbReference>
<gene>
    <name evidence="1" type="ordered locus">Nther_0344</name>
</gene>
<dbReference type="InterPro" id="IPR011322">
    <property type="entry name" value="N-reg_PII-like_a/b"/>
</dbReference>
<dbReference type="InterPro" id="IPR015867">
    <property type="entry name" value="N-reg_PII/ATP_PRibTrfase_C"/>
</dbReference>
<dbReference type="HOGENOM" id="CLU_159089_0_0_9"/>
<dbReference type="GO" id="GO:0006808">
    <property type="term" value="P:regulation of nitrogen utilization"/>
    <property type="evidence" value="ECO:0007669"/>
    <property type="project" value="InterPro"/>
</dbReference>
<dbReference type="Pfam" id="PF00543">
    <property type="entry name" value="P-II"/>
    <property type="match status" value="1"/>
</dbReference>